<proteinExistence type="predicted"/>
<dbReference type="AlphaFoldDB" id="A0A0A9CC46"/>
<reference evidence="1" key="1">
    <citation type="submission" date="2014-09" db="EMBL/GenBank/DDBJ databases">
        <authorList>
            <person name="Magalhaes I.L.F."/>
            <person name="Oliveira U."/>
            <person name="Santos F.R."/>
            <person name="Vidigal T.H.D.A."/>
            <person name="Brescovit A.D."/>
            <person name="Santos A.J."/>
        </authorList>
    </citation>
    <scope>NUCLEOTIDE SEQUENCE</scope>
    <source>
        <tissue evidence="1">Shoot tissue taken approximately 20 cm above the soil surface</tissue>
    </source>
</reference>
<accession>A0A0A9CC46</accession>
<name>A0A0A9CC46_ARUDO</name>
<dbReference type="EMBL" id="GBRH01226915">
    <property type="protein sequence ID" value="JAD70980.1"/>
    <property type="molecule type" value="Transcribed_RNA"/>
</dbReference>
<protein>
    <submittedName>
        <fullName evidence="1">Uncharacterized protein</fullName>
    </submittedName>
</protein>
<reference evidence="1" key="2">
    <citation type="journal article" date="2015" name="Data Brief">
        <title>Shoot transcriptome of the giant reed, Arundo donax.</title>
        <authorList>
            <person name="Barrero R.A."/>
            <person name="Guerrero F.D."/>
            <person name="Moolhuijzen P."/>
            <person name="Goolsby J.A."/>
            <person name="Tidwell J."/>
            <person name="Bellgard S.E."/>
            <person name="Bellgard M.I."/>
        </authorList>
    </citation>
    <scope>NUCLEOTIDE SEQUENCE</scope>
    <source>
        <tissue evidence="1">Shoot tissue taken approximately 20 cm above the soil surface</tissue>
    </source>
</reference>
<organism evidence="1">
    <name type="scientific">Arundo donax</name>
    <name type="common">Giant reed</name>
    <name type="synonym">Donax arundinaceus</name>
    <dbReference type="NCBI Taxonomy" id="35708"/>
    <lineage>
        <taxon>Eukaryota</taxon>
        <taxon>Viridiplantae</taxon>
        <taxon>Streptophyta</taxon>
        <taxon>Embryophyta</taxon>
        <taxon>Tracheophyta</taxon>
        <taxon>Spermatophyta</taxon>
        <taxon>Magnoliopsida</taxon>
        <taxon>Liliopsida</taxon>
        <taxon>Poales</taxon>
        <taxon>Poaceae</taxon>
        <taxon>PACMAD clade</taxon>
        <taxon>Arundinoideae</taxon>
        <taxon>Arundineae</taxon>
        <taxon>Arundo</taxon>
    </lineage>
</organism>
<sequence length="33" mass="3657">MRSILLLFVPSSSYHNLLISDGLAILKVSKRKG</sequence>
<evidence type="ECO:0000313" key="1">
    <source>
        <dbReference type="EMBL" id="JAD70980.1"/>
    </source>
</evidence>